<evidence type="ECO:0000313" key="1">
    <source>
        <dbReference type="EMBL" id="MBK1621258.1"/>
    </source>
</evidence>
<gene>
    <name evidence="1" type="ORF">CKO42_23135</name>
</gene>
<comment type="caution">
    <text evidence="1">The sequence shown here is derived from an EMBL/GenBank/DDBJ whole genome shotgun (WGS) entry which is preliminary data.</text>
</comment>
<reference evidence="1 2" key="1">
    <citation type="journal article" date="2020" name="Microorganisms">
        <title>Osmotic Adaptation and Compatible Solute Biosynthesis of Phototrophic Bacteria as Revealed from Genome Analyses.</title>
        <authorList>
            <person name="Imhoff J.F."/>
            <person name="Rahn T."/>
            <person name="Kunzel S."/>
            <person name="Keller A."/>
            <person name="Neulinger S.C."/>
        </authorList>
    </citation>
    <scope>NUCLEOTIDE SEQUENCE [LARGE SCALE GENOMIC DNA]</scope>
    <source>
        <strain evidence="1 2">DSM 25653</strain>
    </source>
</reference>
<dbReference type="AlphaFoldDB" id="A0A9X0WDZ1"/>
<proteinExistence type="predicted"/>
<evidence type="ECO:0000313" key="2">
    <source>
        <dbReference type="Proteomes" id="UP001138768"/>
    </source>
</evidence>
<dbReference type="Proteomes" id="UP001138768">
    <property type="component" value="Unassembled WGS sequence"/>
</dbReference>
<keyword evidence="2" id="KW-1185">Reference proteome</keyword>
<accession>A0A9X0WDZ1</accession>
<name>A0A9X0WDZ1_9GAMM</name>
<dbReference type="EMBL" id="NRRY01000065">
    <property type="protein sequence ID" value="MBK1621258.1"/>
    <property type="molecule type" value="Genomic_DNA"/>
</dbReference>
<organism evidence="1 2">
    <name type="scientific">Lamprobacter modestohalophilus</name>
    <dbReference type="NCBI Taxonomy" id="1064514"/>
    <lineage>
        <taxon>Bacteria</taxon>
        <taxon>Pseudomonadati</taxon>
        <taxon>Pseudomonadota</taxon>
        <taxon>Gammaproteobacteria</taxon>
        <taxon>Chromatiales</taxon>
        <taxon>Chromatiaceae</taxon>
        <taxon>Lamprobacter</taxon>
    </lineage>
</organism>
<sequence>MKDASIEGIAHPETSSLTLTTMSTDHLGGYGFCFTLQYINSQRPTNHTMASAKTTTITFRIELEFKEALRTAAHRGWCAPRSFRNTWR</sequence>
<protein>
    <submittedName>
        <fullName evidence="1">Uncharacterized protein</fullName>
    </submittedName>
</protein>